<dbReference type="EMBL" id="JACKWZ010000629">
    <property type="protein sequence ID" value="KAF9406188.1"/>
    <property type="molecule type" value="Genomic_DNA"/>
</dbReference>
<evidence type="ECO:0000313" key="2">
    <source>
        <dbReference type="EMBL" id="KAF9406188.1"/>
    </source>
</evidence>
<comment type="caution">
    <text evidence="2">The sequence shown here is derived from an EMBL/GenBank/DDBJ whole genome shotgun (WGS) entry which is preliminary data.</text>
</comment>
<evidence type="ECO:0000313" key="3">
    <source>
        <dbReference type="Proteomes" id="UP000648187"/>
    </source>
</evidence>
<sequence>MNLESGEDTISSQPLEDKENVRQTRQLDFGECCPCPGAGQVGQGFEAQSPSFSSFDGPYSRARDMDDCPCRGRSADSEGATSVFFPTAVRPDGHVVRPTEPKEDPKPLLHPEVDLASSVLETLREATDEEYKEALARDAARSMGKSADEAFFGDTIPDASTGNLVTIIMNPKHSEGLDDIVPQESRVQESRCGHGPLGSASLGLPQSHQTYYVKLFGLPQVDQLEDMDSSAGASTIQERVVKVEESEAPSKTKIGIRKYAPVLNTGTDTIINDISSNLEGNSKPDLIEDMSVSPSDIQELAKKNFFEAKSHLDTILQNAHTRPMSLKNLLKLKDVEFVPLQDLVKTRAETPKLTVPQLNLPGIFDTKENYDRSKCAS</sequence>
<reference evidence="2" key="1">
    <citation type="submission" date="2020-08" db="EMBL/GenBank/DDBJ databases">
        <title>Spodoptera exigua strain:BAW_Kor-Di-RS1 Genome sequencing and assembly.</title>
        <authorList>
            <person name="Kim J."/>
            <person name="Nam H.Y."/>
            <person name="Kwon M."/>
            <person name="Choi J.H."/>
            <person name="Cho S.R."/>
            <person name="Kim G.-H."/>
        </authorList>
    </citation>
    <scope>NUCLEOTIDE SEQUENCE</scope>
    <source>
        <strain evidence="2">BAW_Kor-Di-RS1</strain>
        <tissue evidence="2">Whole-body</tissue>
    </source>
</reference>
<name>A0A835G488_SPOEX</name>
<gene>
    <name evidence="2" type="ORF">HW555_013349</name>
</gene>
<dbReference type="Proteomes" id="UP000648187">
    <property type="component" value="Unassembled WGS sequence"/>
</dbReference>
<organism evidence="2 3">
    <name type="scientific">Spodoptera exigua</name>
    <name type="common">Beet armyworm</name>
    <name type="synonym">Noctua fulgens</name>
    <dbReference type="NCBI Taxonomy" id="7107"/>
    <lineage>
        <taxon>Eukaryota</taxon>
        <taxon>Metazoa</taxon>
        <taxon>Ecdysozoa</taxon>
        <taxon>Arthropoda</taxon>
        <taxon>Hexapoda</taxon>
        <taxon>Insecta</taxon>
        <taxon>Pterygota</taxon>
        <taxon>Neoptera</taxon>
        <taxon>Endopterygota</taxon>
        <taxon>Lepidoptera</taxon>
        <taxon>Glossata</taxon>
        <taxon>Ditrysia</taxon>
        <taxon>Noctuoidea</taxon>
        <taxon>Noctuidae</taxon>
        <taxon>Amphipyrinae</taxon>
        <taxon>Spodoptera</taxon>
    </lineage>
</organism>
<evidence type="ECO:0000256" key="1">
    <source>
        <dbReference type="SAM" id="MobiDB-lite"/>
    </source>
</evidence>
<feature type="region of interest" description="Disordered" evidence="1">
    <location>
        <begin position="1"/>
        <end position="23"/>
    </location>
</feature>
<keyword evidence="3" id="KW-1185">Reference proteome</keyword>
<proteinExistence type="predicted"/>
<accession>A0A835G488</accession>
<dbReference type="AlphaFoldDB" id="A0A835G488"/>
<protein>
    <submittedName>
        <fullName evidence="2">Uncharacterized protein</fullName>
    </submittedName>
</protein>